<evidence type="ECO:0000256" key="1">
    <source>
        <dbReference type="SAM" id="Coils"/>
    </source>
</evidence>
<name>A0AAV1ICZ2_9CHLO</name>
<keyword evidence="1" id="KW-0175">Coiled coil</keyword>
<proteinExistence type="predicted"/>
<dbReference type="Proteomes" id="UP001314263">
    <property type="component" value="Unassembled WGS sequence"/>
</dbReference>
<feature type="compositionally biased region" description="Basic and acidic residues" evidence="2">
    <location>
        <begin position="726"/>
        <end position="742"/>
    </location>
</feature>
<feature type="compositionally biased region" description="Basic and acidic residues" evidence="2">
    <location>
        <begin position="648"/>
        <end position="659"/>
    </location>
</feature>
<feature type="compositionally biased region" description="Basic and acidic residues" evidence="2">
    <location>
        <begin position="426"/>
        <end position="466"/>
    </location>
</feature>
<evidence type="ECO:0000313" key="4">
    <source>
        <dbReference type="Proteomes" id="UP001314263"/>
    </source>
</evidence>
<feature type="compositionally biased region" description="Low complexity" evidence="2">
    <location>
        <begin position="393"/>
        <end position="424"/>
    </location>
</feature>
<organism evidence="3 4">
    <name type="scientific">Coccomyxa viridis</name>
    <dbReference type="NCBI Taxonomy" id="1274662"/>
    <lineage>
        <taxon>Eukaryota</taxon>
        <taxon>Viridiplantae</taxon>
        <taxon>Chlorophyta</taxon>
        <taxon>core chlorophytes</taxon>
        <taxon>Trebouxiophyceae</taxon>
        <taxon>Trebouxiophyceae incertae sedis</taxon>
        <taxon>Coccomyxaceae</taxon>
        <taxon>Coccomyxa</taxon>
    </lineage>
</organism>
<feature type="compositionally biased region" description="Low complexity" evidence="2">
    <location>
        <begin position="754"/>
        <end position="770"/>
    </location>
</feature>
<reference evidence="3 4" key="1">
    <citation type="submission" date="2023-10" db="EMBL/GenBank/DDBJ databases">
        <authorList>
            <person name="Maclean D."/>
            <person name="Macfadyen A."/>
        </authorList>
    </citation>
    <scope>NUCLEOTIDE SEQUENCE [LARGE SCALE GENOMIC DNA]</scope>
</reference>
<feature type="compositionally biased region" description="Basic and acidic residues" evidence="2">
    <location>
        <begin position="515"/>
        <end position="555"/>
    </location>
</feature>
<feature type="coiled-coil region" evidence="1">
    <location>
        <begin position="164"/>
        <end position="258"/>
    </location>
</feature>
<dbReference type="AlphaFoldDB" id="A0AAV1ICZ2"/>
<gene>
    <name evidence="3" type="ORF">CVIRNUC_007800</name>
</gene>
<accession>A0AAV1ICZ2</accession>
<feature type="region of interest" description="Disordered" evidence="2">
    <location>
        <begin position="960"/>
        <end position="986"/>
    </location>
</feature>
<feature type="compositionally biased region" description="Low complexity" evidence="2">
    <location>
        <begin position="961"/>
        <end position="976"/>
    </location>
</feature>
<protein>
    <submittedName>
        <fullName evidence="3">Uncharacterized protein</fullName>
    </submittedName>
</protein>
<feature type="compositionally biased region" description="Low complexity" evidence="2">
    <location>
        <begin position="784"/>
        <end position="809"/>
    </location>
</feature>
<feature type="compositionally biased region" description="Low complexity" evidence="2">
    <location>
        <begin position="833"/>
        <end position="848"/>
    </location>
</feature>
<feature type="region of interest" description="Disordered" evidence="2">
    <location>
        <begin position="365"/>
        <end position="924"/>
    </location>
</feature>
<dbReference type="EMBL" id="CAUYUE010000010">
    <property type="protein sequence ID" value="CAK0784596.1"/>
    <property type="molecule type" value="Genomic_DNA"/>
</dbReference>
<feature type="compositionally biased region" description="Polar residues" evidence="2">
    <location>
        <begin position="380"/>
        <end position="392"/>
    </location>
</feature>
<evidence type="ECO:0000313" key="3">
    <source>
        <dbReference type="EMBL" id="CAK0784596.1"/>
    </source>
</evidence>
<keyword evidence="4" id="KW-1185">Reference proteome</keyword>
<evidence type="ECO:0000256" key="2">
    <source>
        <dbReference type="SAM" id="MobiDB-lite"/>
    </source>
</evidence>
<feature type="region of interest" description="Disordered" evidence="2">
    <location>
        <begin position="1"/>
        <end position="22"/>
    </location>
</feature>
<comment type="caution">
    <text evidence="3">The sequence shown here is derived from an EMBL/GenBank/DDBJ whole genome shotgun (WGS) entry which is preliminary data.</text>
</comment>
<sequence length="1014" mass="105742">MAFPEQDQDASVTRGQSHAPEGMRDLQSMLEDTFEDIKFQENRQLLVSRAVGLMQAKAALLSSAAKESLHNAEREHSEQFRRLQLGIADRECQLVSARADTDQWKRRASILFLKVSSAQEDVDMYSMRCQLLEAQILRESSQAKACQSQVTATEGKLAICQDQLQASQQDVGALQAKLGEAQQSVEELRGQVSCRTAELERGRQTAAAAASAAAKELAGAQAEHEAVRAQAAAASRAAEAAEKRCEELQWRLQQQDAALAQRARLAEEARAATEGLSKDGLQAVREKALFLEGELRGQLADARGALEVERAQRRAAEAALAQQLRQTRSEAAALQAGRAFAREAQEQQQAREALEVVSSLVQDLAPPDSVVRPTKPAGAASNSSCDVQQQNSTGKAAAAAGAAAGEPGATAKAPAGKAAKGGAASKQRDSKALAASEADRAPAEAKARGKPCKPDAESEHNAELKHAAKRKAKAAKDAFNTELVPADAKLRGAASKKSKAAEETHEAAQMPVNAKQDRAGKEAKAAKEKGKAACQEDQRAPPEVRMAADARDKGAAKAATSRAVEAAIDAKMEPPPTAAGAAADRPHRKRASKQPYWLAQAVSPAADTEPSDVELQASATTGKHAAQDEDPDGSEYEPSGAKKRGRRKLAEGSAPHEQEAEPSLAEAEAEDTQKPKGRKRSKLAEVKPAVDTEDSPAGAAERAVKHAQRTAAAQDDSSVGLAQRATGDHAAVDPAPDNEKAFRRLRRASRENYSASSAAEAQQAAEAAAAMTDGEAAVRAISGSSEEAQQEPAASALQIVSGPAAAAADGNKDTAAAEEARAPAAGAERRPQQGKGQPKAAAQEAAGADHPAVKSGQEAGAAGQVARWEKARPAGVSKIDLTNVWGQEPTPLATAGHDGAAGKDKENPLQAVPKAPSLTGIIKPLPGRSRFNTGLEANPLAALNPRVLEAAGALRPGFVSGLAAPSRPAAGGPAPAGKRRLLPAPKPLPTGAVSALSQDVLFGQGFKVPRLGRQ</sequence>